<dbReference type="AlphaFoldDB" id="A0A9N9EMS2"/>
<reference evidence="1" key="1">
    <citation type="submission" date="2021-06" db="EMBL/GenBank/DDBJ databases">
        <authorList>
            <person name="Kallberg Y."/>
            <person name="Tangrot J."/>
            <person name="Rosling A."/>
        </authorList>
    </citation>
    <scope>NUCLEOTIDE SEQUENCE</scope>
    <source>
        <strain evidence="1">FL130A</strain>
    </source>
</reference>
<organism evidence="1 2">
    <name type="scientific">Ambispora leptoticha</name>
    <dbReference type="NCBI Taxonomy" id="144679"/>
    <lineage>
        <taxon>Eukaryota</taxon>
        <taxon>Fungi</taxon>
        <taxon>Fungi incertae sedis</taxon>
        <taxon>Mucoromycota</taxon>
        <taxon>Glomeromycotina</taxon>
        <taxon>Glomeromycetes</taxon>
        <taxon>Archaeosporales</taxon>
        <taxon>Ambisporaceae</taxon>
        <taxon>Ambispora</taxon>
    </lineage>
</organism>
<dbReference type="OrthoDB" id="2332424at2759"/>
<feature type="non-terminal residue" evidence="1">
    <location>
        <position position="371"/>
    </location>
</feature>
<dbReference type="Proteomes" id="UP000789508">
    <property type="component" value="Unassembled WGS sequence"/>
</dbReference>
<dbReference type="EMBL" id="CAJVPS010014377">
    <property type="protein sequence ID" value="CAG8682017.1"/>
    <property type="molecule type" value="Genomic_DNA"/>
</dbReference>
<accession>A0A9N9EMS2</accession>
<comment type="caution">
    <text evidence="1">The sequence shown here is derived from an EMBL/GenBank/DDBJ whole genome shotgun (WGS) entry which is preliminary data.</text>
</comment>
<protein>
    <submittedName>
        <fullName evidence="1">9921_t:CDS:1</fullName>
    </submittedName>
</protein>
<gene>
    <name evidence="1" type="ORF">ALEPTO_LOCUS10888</name>
</gene>
<proteinExistence type="predicted"/>
<keyword evidence="2" id="KW-1185">Reference proteome</keyword>
<name>A0A9N9EMS2_9GLOM</name>
<sequence length="371" mass="42419">TALNTQKDKLPCYFTGSDLDNTLRKEIENADRYYEKTQNIFYDTLGEHKIMYKDAECRPGLDFGFNDAFLFTDVQLKNIITDPGCPPHPAFRFVASTVIPGFPHRSYEIVTNAPIDEIYSVVSQPVDDEQTTVATNYDDHDFVISQIVMNVRTTLACTAKSTLISVKASCSSMPFTSDGFTWNAAEVLNIIMSFIDLLLVRYRYKADYAKHDHELRSHLPLLLTDENQDAEYNKNFCTTQKKWLTGFRNIESSQLEIRKGNIANQCKNLVMTNGYGVFALIVFKFIKNYAKRSSQKVRLLKQARQTKQLYVNAYKDIVSVVVIFGAIFTNEKGGTLEFMNYMDKRIASAVNYCRPVERAPYIGNLPRFECV</sequence>
<evidence type="ECO:0000313" key="2">
    <source>
        <dbReference type="Proteomes" id="UP000789508"/>
    </source>
</evidence>
<evidence type="ECO:0000313" key="1">
    <source>
        <dbReference type="EMBL" id="CAG8682017.1"/>
    </source>
</evidence>